<proteinExistence type="predicted"/>
<gene>
    <name evidence="2" type="ORF">GRX03_09550</name>
</gene>
<dbReference type="OrthoDB" id="342245at2157"/>
<evidence type="ECO:0000313" key="3">
    <source>
        <dbReference type="Proteomes" id="UP000466535"/>
    </source>
</evidence>
<keyword evidence="1" id="KW-0812">Transmembrane</keyword>
<reference evidence="2 3" key="1">
    <citation type="submission" date="2019-12" db="EMBL/GenBank/DDBJ databases">
        <title>Isolation and characterization of three novel carbon monoxide-oxidizing members of Halobacteria from salione crusts and soils.</title>
        <authorList>
            <person name="Myers M.R."/>
            <person name="King G.M."/>
        </authorList>
    </citation>
    <scope>NUCLEOTIDE SEQUENCE [LARGE SCALE GENOMIC DNA]</scope>
    <source>
        <strain evidence="2 3">WSH3</strain>
    </source>
</reference>
<organism evidence="2 3">
    <name type="scientific">Halovenus carboxidivorans</name>
    <dbReference type="NCBI Taxonomy" id="2692199"/>
    <lineage>
        <taxon>Archaea</taxon>
        <taxon>Methanobacteriati</taxon>
        <taxon>Methanobacteriota</taxon>
        <taxon>Stenosarchaea group</taxon>
        <taxon>Halobacteria</taxon>
        <taxon>Halobacteriales</taxon>
        <taxon>Haloarculaceae</taxon>
        <taxon>Halovenus</taxon>
    </lineage>
</organism>
<dbReference type="RefSeq" id="WP_159763975.1">
    <property type="nucleotide sequence ID" value="NZ_WUUT01000003.1"/>
</dbReference>
<keyword evidence="3" id="KW-1185">Reference proteome</keyword>
<feature type="transmembrane region" description="Helical" evidence="1">
    <location>
        <begin position="192"/>
        <end position="213"/>
    </location>
</feature>
<keyword evidence="1" id="KW-1133">Transmembrane helix</keyword>
<dbReference type="EMBL" id="WUUT01000003">
    <property type="protein sequence ID" value="MXR51849.1"/>
    <property type="molecule type" value="Genomic_DNA"/>
</dbReference>
<dbReference type="Proteomes" id="UP000466535">
    <property type="component" value="Unassembled WGS sequence"/>
</dbReference>
<keyword evidence="1" id="KW-0472">Membrane</keyword>
<name>A0A6B0TF84_9EURY</name>
<accession>A0A6B0TF84</accession>
<protein>
    <submittedName>
        <fullName evidence="2">Uncharacterized protein</fullName>
    </submittedName>
</protein>
<evidence type="ECO:0000313" key="2">
    <source>
        <dbReference type="EMBL" id="MXR51849.1"/>
    </source>
</evidence>
<evidence type="ECO:0000256" key="1">
    <source>
        <dbReference type="SAM" id="Phobius"/>
    </source>
</evidence>
<dbReference type="AlphaFoldDB" id="A0A6B0TF84"/>
<comment type="caution">
    <text evidence="2">The sequence shown here is derived from an EMBL/GenBank/DDBJ whole genome shotgun (WGS) entry which is preliminary data.</text>
</comment>
<sequence length="224" mass="24546">MASGTAAAFEFDDSGVSDEMQVGQQETATVVIQEPFAERDVGWTLVVDSEFEDAGITITTTTVDGTTNQVSGEGRAQMTLDNEGIREVEIEVSGTVPEIQQYSYESPEQENFTALRINDSSGVIETWSVHRYTEQSREARNRLDEALEYTSQDSQDFQSAVTLYNSGEFEQATAEADSIIDSGESSEQTQTLLFAGVGVVVLLVLAGGGYYLYQQRSQNTNKLQ</sequence>